<accession>A0A9Q9CI97</accession>
<dbReference type="InterPro" id="IPR005218">
    <property type="entry name" value="Diacylglycerol/lipid_kinase"/>
</dbReference>
<evidence type="ECO:0000256" key="1">
    <source>
        <dbReference type="ARBA" id="ARBA00001946"/>
    </source>
</evidence>
<evidence type="ECO:0000256" key="7">
    <source>
        <dbReference type="ARBA" id="ARBA00023209"/>
    </source>
</evidence>
<keyword evidence="6" id="KW-0443">Lipid metabolism</keyword>
<dbReference type="GO" id="GO:0005886">
    <property type="term" value="C:plasma membrane"/>
    <property type="evidence" value="ECO:0007669"/>
    <property type="project" value="TreeGrafter"/>
</dbReference>
<dbReference type="SUPFAM" id="SSF111331">
    <property type="entry name" value="NAD kinase/diacylglycerol kinase-like"/>
    <property type="match status" value="1"/>
</dbReference>
<organism evidence="10 11">
    <name type="scientific">Turicibacter bilis</name>
    <dbReference type="NCBI Taxonomy" id="2735723"/>
    <lineage>
        <taxon>Bacteria</taxon>
        <taxon>Bacillati</taxon>
        <taxon>Bacillota</taxon>
        <taxon>Erysipelotrichia</taxon>
        <taxon>Erysipelotrichales</taxon>
        <taxon>Turicibacteraceae</taxon>
        <taxon>Turicibacter</taxon>
    </lineage>
</organism>
<evidence type="ECO:0000256" key="5">
    <source>
        <dbReference type="ARBA" id="ARBA00022842"/>
    </source>
</evidence>
<name>A0A9Q9CI97_9FIRM</name>
<comment type="cofactor">
    <cofactor evidence="1">
        <name>Mg(2+)</name>
        <dbReference type="ChEBI" id="CHEBI:18420"/>
    </cofactor>
</comment>
<evidence type="ECO:0000256" key="4">
    <source>
        <dbReference type="ARBA" id="ARBA00022723"/>
    </source>
</evidence>
<dbReference type="GO" id="GO:0004143">
    <property type="term" value="F:ATP-dependent diacylglycerol kinase activity"/>
    <property type="evidence" value="ECO:0007669"/>
    <property type="project" value="TreeGrafter"/>
</dbReference>
<evidence type="ECO:0000313" key="11">
    <source>
        <dbReference type="Proteomes" id="UP001058072"/>
    </source>
</evidence>
<dbReference type="InterPro" id="IPR017438">
    <property type="entry name" value="ATP-NAD_kinase_N"/>
</dbReference>
<dbReference type="PANTHER" id="PTHR12358">
    <property type="entry name" value="SPHINGOSINE KINASE"/>
    <property type="match status" value="1"/>
</dbReference>
<evidence type="ECO:0000256" key="6">
    <source>
        <dbReference type="ARBA" id="ARBA00023098"/>
    </source>
</evidence>
<dbReference type="InterPro" id="IPR050187">
    <property type="entry name" value="Lipid_Phosphate_FormReg"/>
</dbReference>
<keyword evidence="10" id="KW-0418">Kinase</keyword>
<keyword evidence="8" id="KW-1208">Phospholipid metabolism</keyword>
<proteinExistence type="inferred from homology"/>
<dbReference type="GO" id="GO:0008654">
    <property type="term" value="P:phospholipid biosynthetic process"/>
    <property type="evidence" value="ECO:0007669"/>
    <property type="project" value="UniProtKB-KW"/>
</dbReference>
<dbReference type="InterPro" id="IPR001206">
    <property type="entry name" value="Diacylglycerol_kinase_cat_dom"/>
</dbReference>
<comment type="similarity">
    <text evidence="2">Belongs to the diacylglycerol/lipid kinase family.</text>
</comment>
<evidence type="ECO:0000313" key="10">
    <source>
        <dbReference type="EMBL" id="UUF09050.1"/>
    </source>
</evidence>
<evidence type="ECO:0000256" key="8">
    <source>
        <dbReference type="ARBA" id="ARBA00023264"/>
    </source>
</evidence>
<dbReference type="GO" id="GO:0005524">
    <property type="term" value="F:ATP binding"/>
    <property type="evidence" value="ECO:0007669"/>
    <property type="project" value="InterPro"/>
</dbReference>
<dbReference type="GO" id="GO:0046872">
    <property type="term" value="F:metal ion binding"/>
    <property type="evidence" value="ECO:0007669"/>
    <property type="project" value="UniProtKB-KW"/>
</dbReference>
<sequence>MKGSASVRKKLLLIINPTSGRGIIKDYLLLIISQLSLAGYEVVVYPTKAKYDAVEKMKEARNYDLVVASGGDGTLNEVITGLIQANANTPIAYIPTGTTNDFATTLGIPKNIPKALDLCIQGKQMPIDIGQFGSRYFTYVAAFGAFTDVAYETPQPRKNMLGGLAYLIEGLLKLPTIQSYKCKITHRDGVIEGDYIFGMISNSDSVAGIKNAFGNQADLSDGLFEVTLIRAPKNLIDIHRILNDFLNTQYDPEYVVTFKTDRMTVESEQDVKWTLDGEDGGILKSVNIRSLQRRVQILSLKM</sequence>
<dbReference type="PANTHER" id="PTHR12358:SF106">
    <property type="entry name" value="LIPID KINASE YEGS"/>
    <property type="match status" value="1"/>
</dbReference>
<dbReference type="AlphaFoldDB" id="A0A9Q9CI97"/>
<dbReference type="EMBL" id="CP071250">
    <property type="protein sequence ID" value="UUF09050.1"/>
    <property type="molecule type" value="Genomic_DNA"/>
</dbReference>
<keyword evidence="5" id="KW-0460">Magnesium</keyword>
<keyword evidence="3" id="KW-0444">Lipid biosynthesis</keyword>
<evidence type="ECO:0000259" key="9">
    <source>
        <dbReference type="PROSITE" id="PS50146"/>
    </source>
</evidence>
<dbReference type="Pfam" id="PF00781">
    <property type="entry name" value="DAGK_cat"/>
    <property type="match status" value="1"/>
</dbReference>
<gene>
    <name evidence="10" type="ORF">J0J70_03330</name>
</gene>
<dbReference type="InterPro" id="IPR016064">
    <property type="entry name" value="NAD/diacylglycerol_kinase_sf"/>
</dbReference>
<keyword evidence="10" id="KW-0808">Transferase</keyword>
<dbReference type="PROSITE" id="PS50146">
    <property type="entry name" value="DAGK"/>
    <property type="match status" value="1"/>
</dbReference>
<protein>
    <submittedName>
        <fullName evidence="10">YegS/Rv2252/BmrU family lipid kinase</fullName>
    </submittedName>
</protein>
<feature type="domain" description="DAGKc" evidence="9">
    <location>
        <begin position="6"/>
        <end position="136"/>
    </location>
</feature>
<evidence type="ECO:0000256" key="2">
    <source>
        <dbReference type="ARBA" id="ARBA00005983"/>
    </source>
</evidence>
<dbReference type="Proteomes" id="UP001058072">
    <property type="component" value="Chromosome"/>
</dbReference>
<keyword evidence="7" id="KW-0594">Phospholipid biosynthesis</keyword>
<dbReference type="Gene3D" id="3.40.50.10330">
    <property type="entry name" value="Probable inorganic polyphosphate/atp-NAD kinase, domain 1"/>
    <property type="match status" value="1"/>
</dbReference>
<dbReference type="Gene3D" id="2.60.200.40">
    <property type="match status" value="1"/>
</dbReference>
<evidence type="ECO:0000256" key="3">
    <source>
        <dbReference type="ARBA" id="ARBA00022516"/>
    </source>
</evidence>
<keyword evidence="4" id="KW-0479">Metal-binding</keyword>
<dbReference type="NCBIfam" id="TIGR00147">
    <property type="entry name" value="YegS/Rv2252/BmrU family lipid kinase"/>
    <property type="match status" value="1"/>
</dbReference>
<dbReference type="SMART" id="SM00046">
    <property type="entry name" value="DAGKc"/>
    <property type="match status" value="1"/>
</dbReference>
<reference evidence="10" key="1">
    <citation type="submission" date="2021-03" db="EMBL/GenBank/DDBJ databases">
        <title>Comparative Genomics and Metabolomics in the genus Turicibacter.</title>
        <authorList>
            <person name="Maki J."/>
            <person name="Looft T."/>
        </authorList>
    </citation>
    <scope>NUCLEOTIDE SEQUENCE</scope>
    <source>
        <strain evidence="10">ISU324</strain>
    </source>
</reference>